<dbReference type="InterPro" id="IPR023064">
    <property type="entry name" value="D-ribose_pyranase"/>
</dbReference>
<feature type="binding site" evidence="6">
    <location>
        <position position="95"/>
    </location>
    <ligand>
        <name>substrate</name>
    </ligand>
</feature>
<dbReference type="AlphaFoldDB" id="A0A7D7RE43"/>
<dbReference type="GO" id="GO:0016872">
    <property type="term" value="F:intramolecular lyase activity"/>
    <property type="evidence" value="ECO:0007669"/>
    <property type="project" value="UniProtKB-UniRule"/>
</dbReference>
<dbReference type="KEGG" id="pdec:H1Q58_13980"/>
<comment type="pathway">
    <text evidence="6">Carbohydrate metabolism; D-ribose degradation; D-ribose 5-phosphate from beta-D-ribopyranose: step 1/2.</text>
</comment>
<evidence type="ECO:0000313" key="7">
    <source>
        <dbReference type="EMBL" id="QMT17060.1"/>
    </source>
</evidence>
<keyword evidence="8" id="KW-1185">Reference proteome</keyword>
<dbReference type="GO" id="GO:0019303">
    <property type="term" value="P:D-ribose catabolic process"/>
    <property type="evidence" value="ECO:0007669"/>
    <property type="project" value="UniProtKB-UniRule"/>
</dbReference>
<dbReference type="InterPro" id="IPR007721">
    <property type="entry name" value="RbsD_FucU"/>
</dbReference>
<evidence type="ECO:0000256" key="3">
    <source>
        <dbReference type="ARBA" id="ARBA00022490"/>
    </source>
</evidence>
<dbReference type="GO" id="GO:0062193">
    <property type="term" value="F:D-ribose pyranase activity"/>
    <property type="evidence" value="ECO:0007669"/>
    <property type="project" value="UniProtKB-EC"/>
</dbReference>
<evidence type="ECO:0000256" key="1">
    <source>
        <dbReference type="ARBA" id="ARBA00000223"/>
    </source>
</evidence>
<feature type="binding site" evidence="6">
    <location>
        <position position="28"/>
    </location>
    <ligand>
        <name>substrate</name>
    </ligand>
</feature>
<dbReference type="PANTHER" id="PTHR37831:SF1">
    <property type="entry name" value="D-RIBOSE PYRANASE"/>
    <property type="match status" value="1"/>
</dbReference>
<dbReference type="UniPathway" id="UPA00916">
    <property type="reaction ID" value="UER00888"/>
</dbReference>
<accession>A0A7D7RE43</accession>
<evidence type="ECO:0000256" key="2">
    <source>
        <dbReference type="ARBA" id="ARBA00012862"/>
    </source>
</evidence>
<sequence>MKKQGMINRDIAGHLAKFGHTDLLVIADCGLPVPEHVPCVDLAYRIGEPSFETVLKAVLEDFEAETAYIAQEISDHNKNLAADMQEQLDCRYISHEELKAMSHSAKLIIRTGEASPYANVILQSGVIF</sequence>
<feature type="binding site" evidence="6">
    <location>
        <begin position="117"/>
        <end position="119"/>
    </location>
    <ligand>
        <name>substrate</name>
    </ligand>
</feature>
<reference evidence="7 8" key="1">
    <citation type="submission" date="2020-07" db="EMBL/GenBank/DDBJ databases">
        <title>Screening of a cold-adapted Planococcus bacterium producing protease in traditional shrimp paste and protease identification by genome sequencing.</title>
        <authorList>
            <person name="Gao R."/>
            <person name="Leng W."/>
            <person name="Chu Q."/>
            <person name="Wu X."/>
            <person name="Liu H."/>
            <person name="Li X."/>
        </authorList>
    </citation>
    <scope>NUCLEOTIDE SEQUENCE [LARGE SCALE GENOMIC DNA]</scope>
    <source>
        <strain evidence="7 8">XJ11</strain>
    </source>
</reference>
<dbReference type="SUPFAM" id="SSF102546">
    <property type="entry name" value="RbsD-like"/>
    <property type="match status" value="1"/>
</dbReference>
<dbReference type="GO" id="GO:0005829">
    <property type="term" value="C:cytosol"/>
    <property type="evidence" value="ECO:0007669"/>
    <property type="project" value="TreeGrafter"/>
</dbReference>
<evidence type="ECO:0000313" key="8">
    <source>
        <dbReference type="Proteomes" id="UP000514716"/>
    </source>
</evidence>
<dbReference type="NCBIfam" id="NF008761">
    <property type="entry name" value="PRK11797.1"/>
    <property type="match status" value="1"/>
</dbReference>
<evidence type="ECO:0000256" key="6">
    <source>
        <dbReference type="HAMAP-Rule" id="MF_01661"/>
    </source>
</evidence>
<protein>
    <recommendedName>
        <fullName evidence="2 6">D-ribose pyranase</fullName>
        <ecNumber evidence="2 6">5.4.99.62</ecNumber>
    </recommendedName>
</protein>
<comment type="similarity">
    <text evidence="6">Belongs to the RbsD / FucU family. RbsD subfamily.</text>
</comment>
<dbReference type="HAMAP" id="MF_01661">
    <property type="entry name" value="D_rib_pyranase"/>
    <property type="match status" value="1"/>
</dbReference>
<dbReference type="GO" id="GO:0048029">
    <property type="term" value="F:monosaccharide binding"/>
    <property type="evidence" value="ECO:0007669"/>
    <property type="project" value="InterPro"/>
</dbReference>
<dbReference type="Pfam" id="PF05025">
    <property type="entry name" value="RbsD_FucU"/>
    <property type="match status" value="1"/>
</dbReference>
<evidence type="ECO:0000256" key="4">
    <source>
        <dbReference type="ARBA" id="ARBA00023235"/>
    </source>
</evidence>
<feature type="active site" description="Proton donor" evidence="6">
    <location>
        <position position="20"/>
    </location>
</feature>
<organism evidence="7 8">
    <name type="scientific">Planococcus maritimus</name>
    <dbReference type="NCBI Taxonomy" id="192421"/>
    <lineage>
        <taxon>Bacteria</taxon>
        <taxon>Bacillati</taxon>
        <taxon>Bacillota</taxon>
        <taxon>Bacilli</taxon>
        <taxon>Bacillales</taxon>
        <taxon>Caryophanaceae</taxon>
        <taxon>Planococcus</taxon>
    </lineage>
</organism>
<comment type="catalytic activity">
    <reaction evidence="1 6">
        <text>beta-D-ribopyranose = beta-D-ribofuranose</text>
        <dbReference type="Rhea" id="RHEA:25432"/>
        <dbReference type="ChEBI" id="CHEBI:27476"/>
        <dbReference type="ChEBI" id="CHEBI:47002"/>
        <dbReference type="EC" id="5.4.99.62"/>
    </reaction>
</comment>
<dbReference type="InterPro" id="IPR023750">
    <property type="entry name" value="RbsD-like_sf"/>
</dbReference>
<comment type="subcellular location">
    <subcellularLocation>
        <location evidence="6">Cytoplasm</location>
    </subcellularLocation>
</comment>
<comment type="function">
    <text evidence="6">Catalyzes the interconversion of beta-pyran and beta-furan forms of D-ribose.</text>
</comment>
<dbReference type="RefSeq" id="WP_182091860.1">
    <property type="nucleotide sequence ID" value="NZ_CP059540.1"/>
</dbReference>
<dbReference type="EC" id="5.4.99.62" evidence="2 6"/>
<dbReference type="PANTHER" id="PTHR37831">
    <property type="entry name" value="D-RIBOSE PYRANASE"/>
    <property type="match status" value="1"/>
</dbReference>
<dbReference type="EMBL" id="CP059540">
    <property type="protein sequence ID" value="QMT17060.1"/>
    <property type="molecule type" value="Genomic_DNA"/>
</dbReference>
<name>A0A7D7RE43_PLAMR</name>
<dbReference type="Gene3D" id="3.40.1650.10">
    <property type="entry name" value="RbsD-like domain"/>
    <property type="match status" value="1"/>
</dbReference>
<keyword evidence="3 6" id="KW-0963">Cytoplasm</keyword>
<keyword evidence="4 6" id="KW-0413">Isomerase</keyword>
<comment type="subunit">
    <text evidence="6">Homodecamer.</text>
</comment>
<evidence type="ECO:0000256" key="5">
    <source>
        <dbReference type="ARBA" id="ARBA00023277"/>
    </source>
</evidence>
<dbReference type="Proteomes" id="UP000514716">
    <property type="component" value="Chromosome"/>
</dbReference>
<gene>
    <name evidence="6 7" type="primary">rbsD</name>
    <name evidence="7" type="ORF">H1Q58_13980</name>
</gene>
<keyword evidence="5 6" id="KW-0119">Carbohydrate metabolism</keyword>
<proteinExistence type="inferred from homology"/>